<protein>
    <submittedName>
        <fullName evidence="1">Uncharacterized protein</fullName>
    </submittedName>
</protein>
<dbReference type="Proteomes" id="UP000326678">
    <property type="component" value="Chromosome Gxm2"/>
</dbReference>
<proteinExistence type="predicted"/>
<sequence>MRLLGFFVAIVCEGAIALMPQGARLPQQDIGRRLHSVHFTAIAFFLA</sequence>
<gene>
    <name evidence="1" type="ORF">GXM_09077</name>
</gene>
<dbReference type="AlphaFoldDB" id="A0A5P8WFH4"/>
<reference evidence="1 2" key="1">
    <citation type="submission" date="2019-10" db="EMBL/GenBank/DDBJ databases">
        <title>Genomic and transcriptomic insights into the perfect genentic adaptation of a filamentous nitrogen-fixing cyanobacterium to rice fields.</title>
        <authorList>
            <person name="Chen Z."/>
        </authorList>
    </citation>
    <scope>NUCLEOTIDE SEQUENCE [LARGE SCALE GENOMIC DNA]</scope>
    <source>
        <strain evidence="1">CCNUC1</strain>
    </source>
</reference>
<dbReference type="EMBL" id="CP045227">
    <property type="protein sequence ID" value="QFS51583.1"/>
    <property type="molecule type" value="Genomic_DNA"/>
</dbReference>
<name>A0A5P8WFH4_9NOSO</name>
<accession>A0A5P8WFH4</accession>
<evidence type="ECO:0000313" key="2">
    <source>
        <dbReference type="Proteomes" id="UP000326678"/>
    </source>
</evidence>
<evidence type="ECO:0000313" key="1">
    <source>
        <dbReference type="EMBL" id="QFS51583.1"/>
    </source>
</evidence>
<keyword evidence="2" id="KW-1185">Reference proteome</keyword>
<dbReference type="RefSeq" id="WP_194198880.1">
    <property type="nucleotide sequence ID" value="NZ_CP045227.1"/>
</dbReference>
<dbReference type="KEGG" id="nsh:GXM_09077"/>
<organism evidence="1 2">
    <name type="scientific">Nostoc sphaeroides CCNUC1</name>
    <dbReference type="NCBI Taxonomy" id="2653204"/>
    <lineage>
        <taxon>Bacteria</taxon>
        <taxon>Bacillati</taxon>
        <taxon>Cyanobacteriota</taxon>
        <taxon>Cyanophyceae</taxon>
        <taxon>Nostocales</taxon>
        <taxon>Nostocaceae</taxon>
        <taxon>Nostoc</taxon>
    </lineage>
</organism>